<protein>
    <submittedName>
        <fullName evidence="1">Uncharacterized protein</fullName>
    </submittedName>
</protein>
<dbReference type="Proteomes" id="UP001642484">
    <property type="component" value="Unassembled WGS sequence"/>
</dbReference>
<accession>A0ABP0I3I3</accession>
<name>A0ABP0I3I3_9DINO</name>
<gene>
    <name evidence="1" type="ORF">CCMP2556_LOCUS4730</name>
</gene>
<sequence>MSTGDMRKAWPGEHDMFERVDLKAKTNQAILASLTLLCPILEPMASASLLVLAALACNLVCDPAWAERVKQQHLQLEPPSYVVDEWTEYLSSPDGLWIMNKAEARAKAYQVLANPYHPRLGEVKEMKAFIASPDGLWVSDRQKAFDKAIAILSRPHPPNFVESVKAKAKELKFKHGRKLGFKRAVKLSYGGGGYNQGGYNHGGYHHGGYNQGGYNQGGHNGGSYGHHNRW</sequence>
<evidence type="ECO:0000313" key="1">
    <source>
        <dbReference type="EMBL" id="CAK8997135.1"/>
    </source>
</evidence>
<evidence type="ECO:0000313" key="2">
    <source>
        <dbReference type="Proteomes" id="UP001642484"/>
    </source>
</evidence>
<dbReference type="EMBL" id="CAXAMN010001980">
    <property type="protein sequence ID" value="CAK8997135.1"/>
    <property type="molecule type" value="Genomic_DNA"/>
</dbReference>
<comment type="caution">
    <text evidence="1">The sequence shown here is derived from an EMBL/GenBank/DDBJ whole genome shotgun (WGS) entry which is preliminary data.</text>
</comment>
<keyword evidence="2" id="KW-1185">Reference proteome</keyword>
<organism evidence="1 2">
    <name type="scientific">Durusdinium trenchii</name>
    <dbReference type="NCBI Taxonomy" id="1381693"/>
    <lineage>
        <taxon>Eukaryota</taxon>
        <taxon>Sar</taxon>
        <taxon>Alveolata</taxon>
        <taxon>Dinophyceae</taxon>
        <taxon>Suessiales</taxon>
        <taxon>Symbiodiniaceae</taxon>
        <taxon>Durusdinium</taxon>
    </lineage>
</organism>
<reference evidence="1 2" key="1">
    <citation type="submission" date="2024-02" db="EMBL/GenBank/DDBJ databases">
        <authorList>
            <person name="Chen Y."/>
            <person name="Shah S."/>
            <person name="Dougan E. K."/>
            <person name="Thang M."/>
            <person name="Chan C."/>
        </authorList>
    </citation>
    <scope>NUCLEOTIDE SEQUENCE [LARGE SCALE GENOMIC DNA]</scope>
</reference>
<proteinExistence type="predicted"/>